<proteinExistence type="predicted"/>
<organism evidence="1 2">
    <name type="scientific">Paraclostridium ghonii</name>
    <dbReference type="NCBI Taxonomy" id="29358"/>
    <lineage>
        <taxon>Bacteria</taxon>
        <taxon>Bacillati</taxon>
        <taxon>Bacillota</taxon>
        <taxon>Clostridia</taxon>
        <taxon>Peptostreptococcales</taxon>
        <taxon>Peptostreptococcaceae</taxon>
        <taxon>Paraclostridium</taxon>
    </lineage>
</organism>
<evidence type="ECO:0000313" key="1">
    <source>
        <dbReference type="EMBL" id="MDQ0558014.1"/>
    </source>
</evidence>
<reference evidence="1 2" key="1">
    <citation type="submission" date="2023-07" db="EMBL/GenBank/DDBJ databases">
        <title>Genomic Encyclopedia of Type Strains, Phase IV (KMG-IV): sequencing the most valuable type-strain genomes for metagenomic binning, comparative biology and taxonomic classification.</title>
        <authorList>
            <person name="Goeker M."/>
        </authorList>
    </citation>
    <scope>NUCLEOTIDE SEQUENCE [LARGE SCALE GENOMIC DNA]</scope>
    <source>
        <strain evidence="1 2">DSM 15049</strain>
    </source>
</reference>
<dbReference type="EMBL" id="JAUSWG010000017">
    <property type="protein sequence ID" value="MDQ0558014.1"/>
    <property type="molecule type" value="Genomic_DNA"/>
</dbReference>
<gene>
    <name evidence="1" type="ORF">QOZ92_003149</name>
</gene>
<accession>A0ABU0N4C7</accession>
<sequence>MIDIIPNISLRELKFFLYISKNKNRFTDSKAIKIPIIDFFSIKLVGKAANVINNSNKAIKLKIANVLFFLKTLPLLYKEKSIVASVVRTKNKPMIVINKNTINSPLN</sequence>
<name>A0ABU0N4C7_9FIRM</name>
<dbReference type="Proteomes" id="UP001232584">
    <property type="component" value="Unassembled WGS sequence"/>
</dbReference>
<keyword evidence="2" id="KW-1185">Reference proteome</keyword>
<protein>
    <submittedName>
        <fullName evidence="1">Uncharacterized protein</fullName>
    </submittedName>
</protein>
<evidence type="ECO:0000313" key="2">
    <source>
        <dbReference type="Proteomes" id="UP001232584"/>
    </source>
</evidence>
<comment type="caution">
    <text evidence="1">The sequence shown here is derived from an EMBL/GenBank/DDBJ whole genome shotgun (WGS) entry which is preliminary data.</text>
</comment>